<comment type="subunit">
    <text evidence="4">Homodimer. Polymerizes to form a dynamic ring structure in a strictly GTP-dependent manner. Interacts directly with several other division proteins.</text>
</comment>
<feature type="region of interest" description="Disordered" evidence="7">
    <location>
        <begin position="411"/>
        <end position="478"/>
    </location>
</feature>
<dbReference type="GO" id="GO:0051258">
    <property type="term" value="P:protein polymerization"/>
    <property type="evidence" value="ECO:0007669"/>
    <property type="project" value="UniProtKB-UniRule"/>
</dbReference>
<feature type="compositionally biased region" description="Low complexity" evidence="7">
    <location>
        <begin position="454"/>
        <end position="463"/>
    </location>
</feature>
<accession>A0AAU7CZC6</accession>
<dbReference type="Gene3D" id="3.30.1330.20">
    <property type="entry name" value="Tubulin/FtsZ, C-terminal domain"/>
    <property type="match status" value="1"/>
</dbReference>
<evidence type="ECO:0000256" key="6">
    <source>
        <dbReference type="RuleBase" id="RU000631"/>
    </source>
</evidence>
<evidence type="ECO:0000256" key="2">
    <source>
        <dbReference type="ARBA" id="ARBA00022741"/>
    </source>
</evidence>
<feature type="region of interest" description="Disordered" evidence="7">
    <location>
        <begin position="366"/>
        <end position="393"/>
    </location>
</feature>
<dbReference type="SUPFAM" id="SSF55307">
    <property type="entry name" value="Tubulin C-terminal domain-like"/>
    <property type="match status" value="1"/>
</dbReference>
<dbReference type="CDD" id="cd02201">
    <property type="entry name" value="FtsZ_type1"/>
    <property type="match status" value="1"/>
</dbReference>
<sequence length="478" mass="50306">MSNLPDDDIRIHYHEEIPRGAKIKVIGVGGGGNNAVNRMIAANVEGVEFIAANTDVQALQSSNAAVKLQLGVKLTSGLGAGSNPDVGRRAALEDSDKIIESLEGADMVFVTAGLGGGTGTGAAPVIASLASEMGALTVAVVTRPFGFEGKRRMMQAERGMQELLESVDTLIVIPNEKLLAVAKDAGFFESFRIADDVLRQAVQGISDIITIPGVINRDFADVKTTMAGMGYAVMGTAQRAGQNRAMEAAMAAMASPLLEAGAIDGARGILINITGSSSLKLSEVNEASGIIQSAAHEDANIIFGAVQDETMGDEVKITVIATGFKQQEMPQRRERMLAEATLPTMRYDVPIQPRVSTVRAATSRFASEAEFEAGPDIEPEDSSRAQRPVARVESGAAPELVPVPASVFDDDFFQGAGHGEGADGDEVSERSREASHSFTPGRVQQQENVRVVMAEPGEAAASAESDELDIPAFLRRGN</sequence>
<dbReference type="InterPro" id="IPR045061">
    <property type="entry name" value="FtsZ/CetZ"/>
</dbReference>
<feature type="binding site" evidence="4">
    <location>
        <position position="195"/>
    </location>
    <ligand>
        <name>GTP</name>
        <dbReference type="ChEBI" id="CHEBI:37565"/>
    </ligand>
</feature>
<comment type="similarity">
    <text evidence="1 4 6">Belongs to the FtsZ family.</text>
</comment>
<evidence type="ECO:0000256" key="7">
    <source>
        <dbReference type="SAM" id="MobiDB-lite"/>
    </source>
</evidence>
<keyword evidence="2 4" id="KW-0547">Nucleotide-binding</keyword>
<comment type="function">
    <text evidence="4 6">Essential cell division protein that forms a contractile ring structure (Z ring) at the future cell division site. The regulation of the ring assembly controls the timing and the location of cell division. One of the functions of the FtsZ ring is to recruit other cell division proteins to the septum to produce a new cell wall between the dividing cells. Binds GTP and shows GTPase activity.</text>
</comment>
<dbReference type="NCBIfam" id="TIGR00065">
    <property type="entry name" value="ftsZ"/>
    <property type="match status" value="1"/>
</dbReference>
<keyword evidence="4 6" id="KW-0717">Septation</keyword>
<comment type="subcellular location">
    <subcellularLocation>
        <location evidence="4">Cytoplasm</location>
    </subcellularLocation>
    <text evidence="4">Assembles at midcell at the inner surface of the cytoplasmic membrane.</text>
</comment>
<feature type="binding site" evidence="4">
    <location>
        <position position="152"/>
    </location>
    <ligand>
        <name>GTP</name>
        <dbReference type="ChEBI" id="CHEBI:37565"/>
    </ligand>
</feature>
<dbReference type="InterPro" id="IPR036525">
    <property type="entry name" value="Tubulin/FtsZ_GTPase_sf"/>
</dbReference>
<dbReference type="GO" id="GO:0005525">
    <property type="term" value="F:GTP binding"/>
    <property type="evidence" value="ECO:0007669"/>
    <property type="project" value="UniProtKB-UniRule"/>
</dbReference>
<keyword evidence="4 6" id="KW-0131">Cell cycle</keyword>
<reference evidence="10" key="1">
    <citation type="submission" date="2023-03" db="EMBL/GenBank/DDBJ databases">
        <title>Edaphobacter sp.</title>
        <authorList>
            <person name="Huber K.J."/>
            <person name="Papendorf J."/>
            <person name="Pilke C."/>
            <person name="Bunk B."/>
            <person name="Sproeer C."/>
            <person name="Pester M."/>
        </authorList>
    </citation>
    <scope>NUCLEOTIDE SEQUENCE</scope>
    <source>
        <strain evidence="10">DSM 109919</strain>
    </source>
</reference>
<dbReference type="SMART" id="SM00864">
    <property type="entry name" value="Tubulin"/>
    <property type="match status" value="1"/>
</dbReference>
<dbReference type="PANTHER" id="PTHR30314">
    <property type="entry name" value="CELL DIVISION PROTEIN FTSZ-RELATED"/>
    <property type="match status" value="1"/>
</dbReference>
<organism evidence="10">
    <name type="scientific">Edaphobacter paludis</name>
    <dbReference type="NCBI Taxonomy" id="3035702"/>
    <lineage>
        <taxon>Bacteria</taxon>
        <taxon>Pseudomonadati</taxon>
        <taxon>Acidobacteriota</taxon>
        <taxon>Terriglobia</taxon>
        <taxon>Terriglobales</taxon>
        <taxon>Acidobacteriaceae</taxon>
        <taxon>Edaphobacter</taxon>
    </lineage>
</organism>
<dbReference type="InterPro" id="IPR020805">
    <property type="entry name" value="Cell_div_FtsZ_CS"/>
</dbReference>
<dbReference type="InterPro" id="IPR018316">
    <property type="entry name" value="Tubulin/FtsZ_2-layer-sand-dom"/>
</dbReference>
<evidence type="ECO:0000313" key="10">
    <source>
        <dbReference type="EMBL" id="XBH11032.1"/>
    </source>
</evidence>
<evidence type="ECO:0000256" key="5">
    <source>
        <dbReference type="NCBIfam" id="TIGR00065"/>
    </source>
</evidence>
<dbReference type="HAMAP" id="MF_00909">
    <property type="entry name" value="FtsZ"/>
    <property type="match status" value="1"/>
</dbReference>
<dbReference type="GO" id="GO:0003924">
    <property type="term" value="F:GTPase activity"/>
    <property type="evidence" value="ECO:0007669"/>
    <property type="project" value="UniProtKB-UniRule"/>
</dbReference>
<keyword evidence="4" id="KW-0963">Cytoplasm</keyword>
<dbReference type="InterPro" id="IPR003008">
    <property type="entry name" value="Tubulin_FtsZ_GTPase"/>
</dbReference>
<name>A0AAU7CZC6_9BACT</name>
<evidence type="ECO:0000259" key="8">
    <source>
        <dbReference type="SMART" id="SM00864"/>
    </source>
</evidence>
<dbReference type="SMART" id="SM00865">
    <property type="entry name" value="Tubulin_C"/>
    <property type="match status" value="1"/>
</dbReference>
<keyword evidence="3 4" id="KW-0342">GTP-binding</keyword>
<dbReference type="InterPro" id="IPR037103">
    <property type="entry name" value="Tubulin/FtsZ-like_C"/>
</dbReference>
<evidence type="ECO:0000256" key="4">
    <source>
        <dbReference type="HAMAP-Rule" id="MF_00909"/>
    </source>
</evidence>
<evidence type="ECO:0000259" key="9">
    <source>
        <dbReference type="SMART" id="SM00865"/>
    </source>
</evidence>
<dbReference type="InterPro" id="IPR008280">
    <property type="entry name" value="Tub_FtsZ_C"/>
</dbReference>
<dbReference type="Gene3D" id="3.40.50.1440">
    <property type="entry name" value="Tubulin/FtsZ, GTPase domain"/>
    <property type="match status" value="1"/>
</dbReference>
<dbReference type="PANTHER" id="PTHR30314:SF3">
    <property type="entry name" value="MITOCHONDRIAL DIVISION PROTEIN FSZA"/>
    <property type="match status" value="1"/>
</dbReference>
<dbReference type="AlphaFoldDB" id="A0AAU7CZC6"/>
<dbReference type="EMBL" id="CP121194">
    <property type="protein sequence ID" value="XBH11032.1"/>
    <property type="molecule type" value="Genomic_DNA"/>
</dbReference>
<keyword evidence="4 6" id="KW-0132">Cell division</keyword>
<dbReference type="GO" id="GO:0000917">
    <property type="term" value="P:division septum assembly"/>
    <property type="evidence" value="ECO:0007669"/>
    <property type="project" value="UniProtKB-KW"/>
</dbReference>
<evidence type="ECO:0000256" key="1">
    <source>
        <dbReference type="ARBA" id="ARBA00009690"/>
    </source>
</evidence>
<feature type="binding site" evidence="4">
    <location>
        <begin position="30"/>
        <end position="34"/>
    </location>
    <ligand>
        <name>GTP</name>
        <dbReference type="ChEBI" id="CHEBI:37565"/>
    </ligand>
</feature>
<dbReference type="GO" id="GO:0032153">
    <property type="term" value="C:cell division site"/>
    <property type="evidence" value="ECO:0007669"/>
    <property type="project" value="UniProtKB-UniRule"/>
</dbReference>
<protein>
    <recommendedName>
        <fullName evidence="4 5">Cell division protein FtsZ</fullName>
    </recommendedName>
</protein>
<dbReference type="KEGG" id="epl:P4G45_04715"/>
<dbReference type="RefSeq" id="WP_348268520.1">
    <property type="nucleotide sequence ID" value="NZ_CP121194.1"/>
</dbReference>
<dbReference type="GO" id="GO:0005737">
    <property type="term" value="C:cytoplasm"/>
    <property type="evidence" value="ECO:0007669"/>
    <property type="project" value="UniProtKB-SubCell"/>
</dbReference>
<feature type="compositionally biased region" description="Polar residues" evidence="7">
    <location>
        <begin position="436"/>
        <end position="448"/>
    </location>
</feature>
<dbReference type="FunFam" id="3.40.50.1440:FF:000001">
    <property type="entry name" value="Cell division protein FtsZ"/>
    <property type="match status" value="1"/>
</dbReference>
<evidence type="ECO:0000256" key="3">
    <source>
        <dbReference type="ARBA" id="ARBA00023134"/>
    </source>
</evidence>
<dbReference type="InterPro" id="IPR000158">
    <property type="entry name" value="Cell_div_FtsZ"/>
</dbReference>
<dbReference type="Pfam" id="PF12327">
    <property type="entry name" value="FtsZ_C"/>
    <property type="match status" value="1"/>
</dbReference>
<gene>
    <name evidence="4 10" type="primary">ftsZ</name>
    <name evidence="10" type="ORF">P4G45_04715</name>
</gene>
<dbReference type="PROSITE" id="PS01134">
    <property type="entry name" value="FTSZ_1"/>
    <property type="match status" value="1"/>
</dbReference>
<proteinExistence type="inferred from homology"/>
<dbReference type="GO" id="GO:0043093">
    <property type="term" value="P:FtsZ-dependent cytokinesis"/>
    <property type="evidence" value="ECO:0007669"/>
    <property type="project" value="UniProtKB-UniRule"/>
</dbReference>
<dbReference type="PRINTS" id="PR00423">
    <property type="entry name" value="CELLDVISFTSZ"/>
</dbReference>
<dbReference type="Pfam" id="PF00091">
    <property type="entry name" value="Tubulin"/>
    <property type="match status" value="1"/>
</dbReference>
<dbReference type="InterPro" id="IPR024757">
    <property type="entry name" value="FtsZ_C"/>
</dbReference>
<dbReference type="SUPFAM" id="SSF52490">
    <property type="entry name" value="Tubulin nucleotide-binding domain-like"/>
    <property type="match status" value="1"/>
</dbReference>
<dbReference type="PROSITE" id="PS01135">
    <property type="entry name" value="FTSZ_2"/>
    <property type="match status" value="1"/>
</dbReference>
<feature type="binding site" evidence="4">
    <location>
        <position position="148"/>
    </location>
    <ligand>
        <name>GTP</name>
        <dbReference type="ChEBI" id="CHEBI:37565"/>
    </ligand>
</feature>
<feature type="compositionally biased region" description="Acidic residues" evidence="7">
    <location>
        <begin position="369"/>
        <end position="380"/>
    </location>
</feature>
<feature type="domain" description="Tubulin/FtsZ GTPase" evidence="8">
    <location>
        <begin position="22"/>
        <end position="213"/>
    </location>
</feature>
<feature type="binding site" evidence="4">
    <location>
        <begin position="117"/>
        <end position="119"/>
    </location>
    <ligand>
        <name>GTP</name>
        <dbReference type="ChEBI" id="CHEBI:37565"/>
    </ligand>
</feature>
<feature type="domain" description="Tubulin/FtsZ 2-layer sandwich" evidence="9">
    <location>
        <begin position="215"/>
        <end position="333"/>
    </location>
</feature>